<evidence type="ECO:0000313" key="9">
    <source>
        <dbReference type="EMBL" id="CUN37977.1"/>
    </source>
</evidence>
<evidence type="ECO:0000256" key="6">
    <source>
        <dbReference type="ARBA" id="ARBA00022989"/>
    </source>
</evidence>
<feature type="transmembrane region" description="Helical" evidence="8">
    <location>
        <begin position="68"/>
        <end position="88"/>
    </location>
</feature>
<name>A0A173WHM3_9FIRM</name>
<evidence type="ECO:0000256" key="3">
    <source>
        <dbReference type="ARBA" id="ARBA00022448"/>
    </source>
</evidence>
<dbReference type="InterPro" id="IPR004776">
    <property type="entry name" value="Mem_transp_PIN-like"/>
</dbReference>
<organism evidence="9 10">
    <name type="scientific">Blautia obeum</name>
    <dbReference type="NCBI Taxonomy" id="40520"/>
    <lineage>
        <taxon>Bacteria</taxon>
        <taxon>Bacillati</taxon>
        <taxon>Bacillota</taxon>
        <taxon>Clostridia</taxon>
        <taxon>Lachnospirales</taxon>
        <taxon>Lachnospiraceae</taxon>
        <taxon>Blautia</taxon>
    </lineage>
</organism>
<feature type="transmembrane region" description="Helical" evidence="8">
    <location>
        <begin position="36"/>
        <end position="56"/>
    </location>
</feature>
<feature type="transmembrane region" description="Helical" evidence="8">
    <location>
        <begin position="131"/>
        <end position="154"/>
    </location>
</feature>
<dbReference type="Gene3D" id="1.20.1530.20">
    <property type="match status" value="1"/>
</dbReference>
<comment type="similarity">
    <text evidence="2">Belongs to the auxin efflux carrier (TC 2.A.69) family.</text>
</comment>
<evidence type="ECO:0000256" key="4">
    <source>
        <dbReference type="ARBA" id="ARBA00022475"/>
    </source>
</evidence>
<dbReference type="Pfam" id="PF03547">
    <property type="entry name" value="Mem_trans"/>
    <property type="match status" value="1"/>
</dbReference>
<feature type="transmembrane region" description="Helical" evidence="8">
    <location>
        <begin position="166"/>
        <end position="186"/>
    </location>
</feature>
<feature type="transmembrane region" description="Helical" evidence="8">
    <location>
        <begin position="198"/>
        <end position="217"/>
    </location>
</feature>
<keyword evidence="4" id="KW-1003">Cell membrane</keyword>
<comment type="subcellular location">
    <subcellularLocation>
        <location evidence="1">Cell membrane</location>
        <topology evidence="1">Multi-pass membrane protein</topology>
    </subcellularLocation>
</comment>
<accession>A0A173WHM3</accession>
<dbReference type="RefSeq" id="WP_055065406.1">
    <property type="nucleotide sequence ID" value="NZ_CYZD01000001.1"/>
</dbReference>
<gene>
    <name evidence="9" type="ORF">ERS852394_00078</name>
</gene>
<evidence type="ECO:0000256" key="5">
    <source>
        <dbReference type="ARBA" id="ARBA00022692"/>
    </source>
</evidence>
<feature type="transmembrane region" description="Helical" evidence="8">
    <location>
        <begin position="229"/>
        <end position="252"/>
    </location>
</feature>
<dbReference type="EMBL" id="CYZD01000001">
    <property type="protein sequence ID" value="CUN37977.1"/>
    <property type="molecule type" value="Genomic_DNA"/>
</dbReference>
<evidence type="ECO:0000313" key="10">
    <source>
        <dbReference type="Proteomes" id="UP000095409"/>
    </source>
</evidence>
<dbReference type="GO" id="GO:0005886">
    <property type="term" value="C:plasma membrane"/>
    <property type="evidence" value="ECO:0007669"/>
    <property type="project" value="UniProtKB-SubCell"/>
</dbReference>
<keyword evidence="6 8" id="KW-1133">Transmembrane helix</keyword>
<keyword evidence="5 8" id="KW-0812">Transmembrane</keyword>
<feature type="transmembrane region" description="Helical" evidence="8">
    <location>
        <begin position="288"/>
        <end position="308"/>
    </location>
</feature>
<keyword evidence="3" id="KW-0813">Transport</keyword>
<dbReference type="PANTHER" id="PTHR36838:SF3">
    <property type="entry name" value="TRANSPORTER AUXIN EFFLUX CARRIER EC FAMILY"/>
    <property type="match status" value="1"/>
</dbReference>
<dbReference type="InterPro" id="IPR038770">
    <property type="entry name" value="Na+/solute_symporter_sf"/>
</dbReference>
<protein>
    <submittedName>
        <fullName evidence="9">Auxin efflux carrier</fullName>
    </submittedName>
</protein>
<evidence type="ECO:0000256" key="1">
    <source>
        <dbReference type="ARBA" id="ARBA00004651"/>
    </source>
</evidence>
<dbReference type="Proteomes" id="UP000095409">
    <property type="component" value="Unassembled WGS sequence"/>
</dbReference>
<keyword evidence="7 8" id="KW-0472">Membrane</keyword>
<evidence type="ECO:0000256" key="7">
    <source>
        <dbReference type="ARBA" id="ARBA00023136"/>
    </source>
</evidence>
<evidence type="ECO:0000256" key="2">
    <source>
        <dbReference type="ARBA" id="ARBA00010145"/>
    </source>
</evidence>
<proteinExistence type="inferred from homology"/>
<dbReference type="GO" id="GO:0055085">
    <property type="term" value="P:transmembrane transport"/>
    <property type="evidence" value="ECO:0007669"/>
    <property type="project" value="InterPro"/>
</dbReference>
<reference evidence="9 10" key="1">
    <citation type="submission" date="2015-09" db="EMBL/GenBank/DDBJ databases">
        <authorList>
            <consortium name="Pathogen Informatics"/>
        </authorList>
    </citation>
    <scope>NUCLEOTIDE SEQUENCE [LARGE SCALE GENOMIC DNA]</scope>
    <source>
        <strain evidence="9 10">2789STDY5608837</strain>
    </source>
</reference>
<sequence length="310" mass="34212">MNYMIAILPKMAGFLLLVLIGFTASRIGVIKKEAMSSISGFLLKIVLPALTISLIWENQTTFYTMARYGKMVIAQILMYFIMAAGGILGSRICHLSGTTSNVHRGCSVGGNYGFLVIPLIMTLFGDQGGNVYIPICSVIDTTLVWTLGFTLFTNGVGQKENPWKKIIMNPIFISIILGLCLTSFHIPVPDMIMNTIDSVGNTCYSWGLIYLGCSLGFMKLTNIFKYRSILVLVFTKLLVIPLIVYFISHHFLTNVESMILMLISAAPSMTTSSMIAEQYHLDEEYASTAVVTTTLFCMLIIPLLFGLISL</sequence>
<dbReference type="PANTHER" id="PTHR36838">
    <property type="entry name" value="AUXIN EFFLUX CARRIER FAMILY PROTEIN"/>
    <property type="match status" value="1"/>
</dbReference>
<evidence type="ECO:0000256" key="8">
    <source>
        <dbReference type="SAM" id="Phobius"/>
    </source>
</evidence>
<dbReference type="AlphaFoldDB" id="A0A173WHM3"/>